<dbReference type="Pfam" id="PF13556">
    <property type="entry name" value="HTH_30"/>
    <property type="match status" value="1"/>
</dbReference>
<gene>
    <name evidence="4" type="ORF">EFK50_11630</name>
</gene>
<dbReference type="OrthoDB" id="5243741at2"/>
<organism evidence="4 5">
    <name type="scientific">Nocardioides marmoriginsengisoli</name>
    <dbReference type="NCBI Taxonomy" id="661483"/>
    <lineage>
        <taxon>Bacteria</taxon>
        <taxon>Bacillati</taxon>
        <taxon>Actinomycetota</taxon>
        <taxon>Actinomycetes</taxon>
        <taxon>Propionibacteriales</taxon>
        <taxon>Nocardioidaceae</taxon>
        <taxon>Nocardioides</taxon>
    </lineage>
</organism>
<evidence type="ECO:0000313" key="5">
    <source>
        <dbReference type="Proteomes" id="UP000267128"/>
    </source>
</evidence>
<evidence type="ECO:0000313" key="4">
    <source>
        <dbReference type="EMBL" id="RNL62418.1"/>
    </source>
</evidence>
<dbReference type="InterPro" id="IPR058663">
    <property type="entry name" value="PucR-like_N"/>
</dbReference>
<feature type="compositionally biased region" description="Basic and acidic residues" evidence="1">
    <location>
        <begin position="1"/>
        <end position="10"/>
    </location>
</feature>
<evidence type="ECO:0000259" key="2">
    <source>
        <dbReference type="Pfam" id="PF13556"/>
    </source>
</evidence>
<dbReference type="EMBL" id="RJSE01000007">
    <property type="protein sequence ID" value="RNL62418.1"/>
    <property type="molecule type" value="Genomic_DNA"/>
</dbReference>
<name>A0A3N0CG44_9ACTN</name>
<dbReference type="InterPro" id="IPR051448">
    <property type="entry name" value="CdaR-like_regulators"/>
</dbReference>
<proteinExistence type="predicted"/>
<dbReference type="InterPro" id="IPR025736">
    <property type="entry name" value="PucR_C-HTH_dom"/>
</dbReference>
<dbReference type="Proteomes" id="UP000267128">
    <property type="component" value="Unassembled WGS sequence"/>
</dbReference>
<dbReference type="Gene3D" id="1.10.10.2840">
    <property type="entry name" value="PucR C-terminal helix-turn-helix domain"/>
    <property type="match status" value="1"/>
</dbReference>
<dbReference type="AlphaFoldDB" id="A0A3N0CG44"/>
<reference evidence="4 5" key="1">
    <citation type="submission" date="2018-11" db="EMBL/GenBank/DDBJ databases">
        <authorList>
            <person name="Li F."/>
        </authorList>
    </citation>
    <scope>NUCLEOTIDE SEQUENCE [LARGE SCALE GENOMIC DNA]</scope>
    <source>
        <strain evidence="4 5">Gsoil 097</strain>
    </source>
</reference>
<dbReference type="PANTHER" id="PTHR33744">
    <property type="entry name" value="CARBOHYDRATE DIACID REGULATOR"/>
    <property type="match status" value="1"/>
</dbReference>
<protein>
    <submittedName>
        <fullName evidence="4">Uncharacterized protein</fullName>
    </submittedName>
</protein>
<dbReference type="PANTHER" id="PTHR33744:SF1">
    <property type="entry name" value="DNA-BINDING TRANSCRIPTIONAL ACTIVATOR ADER"/>
    <property type="match status" value="1"/>
</dbReference>
<evidence type="ECO:0000256" key="1">
    <source>
        <dbReference type="SAM" id="MobiDB-lite"/>
    </source>
</evidence>
<accession>A0A3N0CG44</accession>
<dbReference type="Pfam" id="PF25906">
    <property type="entry name" value="PucR-like_N"/>
    <property type="match status" value="1"/>
</dbReference>
<feature type="domain" description="PucR C-terminal helix-turn-helix" evidence="2">
    <location>
        <begin position="362"/>
        <end position="419"/>
    </location>
</feature>
<comment type="caution">
    <text evidence="4">The sequence shown here is derived from an EMBL/GenBank/DDBJ whole genome shotgun (WGS) entry which is preliminary data.</text>
</comment>
<keyword evidence="5" id="KW-1185">Reference proteome</keyword>
<dbReference type="InterPro" id="IPR042070">
    <property type="entry name" value="PucR_C-HTH_sf"/>
</dbReference>
<feature type="compositionally biased region" description="Acidic residues" evidence="1">
    <location>
        <begin position="11"/>
        <end position="23"/>
    </location>
</feature>
<evidence type="ECO:0000259" key="3">
    <source>
        <dbReference type="Pfam" id="PF25906"/>
    </source>
</evidence>
<feature type="domain" description="PucR-like N-terminal" evidence="3">
    <location>
        <begin position="43"/>
        <end position="196"/>
    </location>
</feature>
<sequence>MSDDRPRNREAEDEIDPPADDGAEAMTDAPILAPRPTAGLQSYRDVLLQLSQPIVDQVRAEVPAYRGPDGGRRHQLISRAADAALDAFVEIAARRAPVPRKLDELFHRMGWGEAQDGNDTENLELAMQVAMRVIWRHLTDFAVDRNQTVEGLRDLIDALLEYRDHLHAQLMSGHSMWGRDPYYDENRARVRLWDLLWGGTVGRISPLRPLGLDTEVMNEAALQAGWPVPDQVVAIAVSYHGKPPPLPETAEVLAKLQADRLHLLCPADLVGTIVSDLTRSATDRRVVVSWPVTPEESGSALLWSLRALDLVQLGVIPPTQVVRCVDHTIQLWLHAEPLMRRRLCQELLEPLLAESPNSREILSETLLTWLETRDSAPAIAARLDVHPQTVRYRWRRINELFGEALHDPEFVIQITLVLKSSLLLWKGGDQRDFDLFRDMKEAGQ</sequence>
<feature type="region of interest" description="Disordered" evidence="1">
    <location>
        <begin position="1"/>
        <end position="25"/>
    </location>
</feature>